<sequence length="474" mass="51550">MAARSLRGPLLTLLSGSSLTLVLAYLSQPVLTRLYTPEAFGVTDAFVALASLLLVVGTLRYEDALLLPENELEARGLLRLCLFMLLSTGLVWGVFSLWGAGLIQHLGGEALLPWALWLTPALWLMGSGRLAELWLMRREHFRTLAAGTALRTLSTTALRLAAGIPPVQTSASGLIGGFLAGHLSALLFYGWRLRRSGMSPATALPSLAFLAYRYRRFPLFTLPAALLNALSMRLPFLLLLTFFDAHVLGLFGRAFMVLSVPLNLLGGATGQVFFVRAASLRRQAQSLAHLTARVVKPLFQLGLYPTLLLVTLGPELFAFVFGAPWRQAGLYAGWIAPWLLLAGIASPLSRLFDVLERQRADFIASLFLFVLQTLALIAGGLRGNPEITLQLFGLAGFAGRAFQLGLLFHLAQLPQKAALALIGRYGLCSLPLVLILDSLAATITPALLFGLVVLSFLLYLALSTWVDRRHPWQA</sequence>
<name>A0A7V2F6F2_RHOMR</name>
<feature type="transmembrane region" description="Helical" evidence="6">
    <location>
        <begin position="111"/>
        <end position="131"/>
    </location>
</feature>
<dbReference type="InterPro" id="IPR050833">
    <property type="entry name" value="Poly_Biosynth_Transport"/>
</dbReference>
<proteinExistence type="predicted"/>
<evidence type="ECO:0000256" key="6">
    <source>
        <dbReference type="SAM" id="Phobius"/>
    </source>
</evidence>
<dbReference type="Pfam" id="PF13440">
    <property type="entry name" value="Polysacc_synt_3"/>
    <property type="match status" value="1"/>
</dbReference>
<protein>
    <submittedName>
        <fullName evidence="7">Polysaccharide biosynthesis protein</fullName>
    </submittedName>
</protein>
<gene>
    <name evidence="7" type="ORF">ENO59_01770</name>
</gene>
<comment type="caution">
    <text evidence="7">The sequence shown here is derived from an EMBL/GenBank/DDBJ whole genome shotgun (WGS) entry which is preliminary data.</text>
</comment>
<dbReference type="AlphaFoldDB" id="A0A7V2F6F2"/>
<comment type="subcellular location">
    <subcellularLocation>
        <location evidence="1">Cell membrane</location>
        <topology evidence="1">Multi-pass membrane protein</topology>
    </subcellularLocation>
</comment>
<evidence type="ECO:0000256" key="3">
    <source>
        <dbReference type="ARBA" id="ARBA00022692"/>
    </source>
</evidence>
<evidence type="ECO:0000256" key="5">
    <source>
        <dbReference type="ARBA" id="ARBA00023136"/>
    </source>
</evidence>
<keyword evidence="5 6" id="KW-0472">Membrane</keyword>
<dbReference type="PANTHER" id="PTHR30250:SF28">
    <property type="entry name" value="POLYSACCHARIDE BIOSYNTHESIS PROTEIN"/>
    <property type="match status" value="1"/>
</dbReference>
<evidence type="ECO:0000256" key="1">
    <source>
        <dbReference type="ARBA" id="ARBA00004651"/>
    </source>
</evidence>
<feature type="transmembrane region" description="Helical" evidence="6">
    <location>
        <begin position="80"/>
        <end position="99"/>
    </location>
</feature>
<dbReference type="PANTHER" id="PTHR30250">
    <property type="entry name" value="PST FAMILY PREDICTED COLANIC ACID TRANSPORTER"/>
    <property type="match status" value="1"/>
</dbReference>
<evidence type="ECO:0000256" key="4">
    <source>
        <dbReference type="ARBA" id="ARBA00022989"/>
    </source>
</evidence>
<reference evidence="7" key="1">
    <citation type="journal article" date="2020" name="mSystems">
        <title>Genome- and Community-Level Interaction Insights into Carbon Utilization and Element Cycling Functions of Hydrothermarchaeota in Hydrothermal Sediment.</title>
        <authorList>
            <person name="Zhou Z."/>
            <person name="Liu Y."/>
            <person name="Xu W."/>
            <person name="Pan J."/>
            <person name="Luo Z.H."/>
            <person name="Li M."/>
        </authorList>
    </citation>
    <scope>NUCLEOTIDE SEQUENCE [LARGE SCALE GENOMIC DNA]</scope>
    <source>
        <strain evidence="7">SpSt-143</strain>
    </source>
</reference>
<organism evidence="7">
    <name type="scientific">Rhodothermus marinus</name>
    <name type="common">Rhodothermus obamensis</name>
    <dbReference type="NCBI Taxonomy" id="29549"/>
    <lineage>
        <taxon>Bacteria</taxon>
        <taxon>Pseudomonadati</taxon>
        <taxon>Rhodothermota</taxon>
        <taxon>Rhodothermia</taxon>
        <taxon>Rhodothermales</taxon>
        <taxon>Rhodothermaceae</taxon>
        <taxon>Rhodothermus</taxon>
    </lineage>
</organism>
<feature type="transmembrane region" description="Helical" evidence="6">
    <location>
        <begin position="442"/>
        <end position="462"/>
    </location>
</feature>
<keyword evidence="4 6" id="KW-1133">Transmembrane helix</keyword>
<dbReference type="GO" id="GO:0005886">
    <property type="term" value="C:plasma membrane"/>
    <property type="evidence" value="ECO:0007669"/>
    <property type="project" value="UniProtKB-SubCell"/>
</dbReference>
<feature type="transmembrane region" description="Helical" evidence="6">
    <location>
        <begin position="417"/>
        <end position="436"/>
    </location>
</feature>
<dbReference type="EMBL" id="DSGB01000002">
    <property type="protein sequence ID" value="HER95240.1"/>
    <property type="molecule type" value="Genomic_DNA"/>
</dbReference>
<feature type="transmembrane region" description="Helical" evidence="6">
    <location>
        <begin position="360"/>
        <end position="381"/>
    </location>
</feature>
<keyword evidence="3 6" id="KW-0812">Transmembrane</keyword>
<accession>A0A7V2F6F2</accession>
<feature type="transmembrane region" description="Helical" evidence="6">
    <location>
        <begin position="219"/>
        <end position="243"/>
    </location>
</feature>
<feature type="transmembrane region" description="Helical" evidence="6">
    <location>
        <begin position="170"/>
        <end position="191"/>
    </location>
</feature>
<feature type="transmembrane region" description="Helical" evidence="6">
    <location>
        <begin position="328"/>
        <end position="348"/>
    </location>
</feature>
<feature type="transmembrane region" description="Helical" evidence="6">
    <location>
        <begin position="255"/>
        <end position="277"/>
    </location>
</feature>
<feature type="transmembrane region" description="Helical" evidence="6">
    <location>
        <begin position="40"/>
        <end position="59"/>
    </location>
</feature>
<keyword evidence="2" id="KW-1003">Cell membrane</keyword>
<evidence type="ECO:0000313" key="7">
    <source>
        <dbReference type="EMBL" id="HER95240.1"/>
    </source>
</evidence>
<evidence type="ECO:0000256" key="2">
    <source>
        <dbReference type="ARBA" id="ARBA00022475"/>
    </source>
</evidence>
<feature type="transmembrane region" description="Helical" evidence="6">
    <location>
        <begin position="387"/>
        <end position="410"/>
    </location>
</feature>
<feature type="transmembrane region" description="Helical" evidence="6">
    <location>
        <begin position="298"/>
        <end position="322"/>
    </location>
</feature>